<gene>
    <name evidence="7" type="ORF">PENTCL1PPCAC_2199</name>
</gene>
<evidence type="ECO:0000256" key="2">
    <source>
        <dbReference type="ARBA" id="ARBA00022553"/>
    </source>
</evidence>
<feature type="region of interest" description="Disordered" evidence="5">
    <location>
        <begin position="704"/>
        <end position="724"/>
    </location>
</feature>
<feature type="compositionally biased region" description="Low complexity" evidence="5">
    <location>
        <begin position="704"/>
        <end position="714"/>
    </location>
</feature>
<sequence>KMTSSISPSTSSGEGDSPPSSISIVSLNVGGCRFATSRQTLTWIPDSFFTSLLSGRVPTVRDETGAIFIDRDPDLFRVILNYLRTKQIDISAVDHSALKHEALFFGLTPLVKRLQLCEELEVSACGSVFFHGIIQPPFLPIEYTTGLSRIEGIHSRAASADVQSTTGSWGSNGSGVGGGRPFKSAHYKHGSVDLNKFLRNELSALKLTQKPVKSSMERRLERERELDMSLPLRVRLLRPHHNSLAVAYPHYVAVYRMKESVGWQQVYISAKLKLPVTHIALNTKFGPQNNEKMLSISFSDGSIDLWNLTEAVMIPGGGEGGGGATRVGKFSLDVPIDKLFFIGSQLVALSNLGKVGIWHSMTQNWQVQDVGSTIACYDTAGSSLILGCTNGSMYYVDMQKFPLRMKDNDLLVTELYRDPNGDAITAISVYLTPKTTICGNWIEIAYGTSSGAVRVIVQHPETVGHGPQLFQTYTVHASPIVRVALSTNHLISVCAEYNHVRSWGVTRFRGMISTQPGSTSLASFKVLTLESTDESQNDYADAGPYGDQEGDQVFVQRVVPDTNQLFIRLASNGDRLCTIKSVDGAPITSFVVHECEGSTRIGCRPRRFLFTGTSTGSVQMWDLTTALDQYYAARGGAAAANAAPAAAPVAAERGGNTANTLMGFKMTPSTSSLPSSILAALAGPTPQELLALIDECELSCSGTSCVPTPSSSTPHLPGLASPQQ</sequence>
<dbReference type="CDD" id="cd18363">
    <property type="entry name" value="BTB_POZ_KCTD3-like"/>
    <property type="match status" value="1"/>
</dbReference>
<evidence type="ECO:0000256" key="5">
    <source>
        <dbReference type="SAM" id="MobiDB-lite"/>
    </source>
</evidence>
<dbReference type="Proteomes" id="UP001432027">
    <property type="component" value="Unassembled WGS sequence"/>
</dbReference>
<proteinExistence type="inferred from homology"/>
<dbReference type="InterPro" id="IPR036322">
    <property type="entry name" value="WD40_repeat_dom_sf"/>
</dbReference>
<name>A0AAV5SF31_9BILA</name>
<dbReference type="SUPFAM" id="SSF54695">
    <property type="entry name" value="POZ domain"/>
    <property type="match status" value="1"/>
</dbReference>
<dbReference type="EMBL" id="BTSX01000001">
    <property type="protein sequence ID" value="GMS80024.1"/>
    <property type="molecule type" value="Genomic_DNA"/>
</dbReference>
<feature type="non-terminal residue" evidence="7">
    <location>
        <position position="1"/>
    </location>
</feature>
<reference evidence="7" key="1">
    <citation type="submission" date="2023-10" db="EMBL/GenBank/DDBJ databases">
        <title>Genome assembly of Pristionchus species.</title>
        <authorList>
            <person name="Yoshida K."/>
            <person name="Sommer R.J."/>
        </authorList>
    </citation>
    <scope>NUCLEOTIDE SEQUENCE</scope>
    <source>
        <strain evidence="7">RS0144</strain>
    </source>
</reference>
<dbReference type="InterPro" id="IPR047876">
    <property type="entry name" value="SHKBP1/KCTD3"/>
</dbReference>
<keyword evidence="4" id="KW-0677">Repeat</keyword>
<dbReference type="GO" id="GO:0051260">
    <property type="term" value="P:protein homooligomerization"/>
    <property type="evidence" value="ECO:0007669"/>
    <property type="project" value="InterPro"/>
</dbReference>
<dbReference type="Gene3D" id="3.30.710.10">
    <property type="entry name" value="Potassium Channel Kv1.1, Chain A"/>
    <property type="match status" value="1"/>
</dbReference>
<accession>A0AAV5SF31</accession>
<dbReference type="Gene3D" id="2.130.10.10">
    <property type="entry name" value="YVTN repeat-like/Quinoprotein amine dehydrogenase"/>
    <property type="match status" value="1"/>
</dbReference>
<protein>
    <recommendedName>
        <fullName evidence="6">BTB domain-containing protein</fullName>
    </recommendedName>
</protein>
<dbReference type="InterPro" id="IPR003131">
    <property type="entry name" value="T1-type_BTB"/>
</dbReference>
<dbReference type="PROSITE" id="PS50097">
    <property type="entry name" value="BTB"/>
    <property type="match status" value="1"/>
</dbReference>
<evidence type="ECO:0000313" key="7">
    <source>
        <dbReference type="EMBL" id="GMS80024.1"/>
    </source>
</evidence>
<dbReference type="SMART" id="SM00225">
    <property type="entry name" value="BTB"/>
    <property type="match status" value="1"/>
</dbReference>
<dbReference type="PANTHER" id="PTHR15859:SF1">
    <property type="entry name" value="BTB DOMAIN-CONTAINING PROTEIN"/>
    <property type="match status" value="1"/>
</dbReference>
<evidence type="ECO:0000313" key="8">
    <source>
        <dbReference type="Proteomes" id="UP001432027"/>
    </source>
</evidence>
<comment type="similarity">
    <text evidence="1">Belongs to the KCTD3 family.</text>
</comment>
<keyword evidence="3" id="KW-0853">WD repeat</keyword>
<dbReference type="SMART" id="SM00320">
    <property type="entry name" value="WD40"/>
    <property type="match status" value="3"/>
</dbReference>
<evidence type="ECO:0000256" key="4">
    <source>
        <dbReference type="ARBA" id="ARBA00022737"/>
    </source>
</evidence>
<dbReference type="PANTHER" id="PTHR15859">
    <property type="entry name" value="SETA BINDING PROTEIN 1"/>
    <property type="match status" value="1"/>
</dbReference>
<evidence type="ECO:0000259" key="6">
    <source>
        <dbReference type="PROSITE" id="PS50097"/>
    </source>
</evidence>
<dbReference type="InterPro" id="IPR001680">
    <property type="entry name" value="WD40_rpt"/>
</dbReference>
<evidence type="ECO:0000256" key="1">
    <source>
        <dbReference type="ARBA" id="ARBA00009572"/>
    </source>
</evidence>
<comment type="caution">
    <text evidence="7">The sequence shown here is derived from an EMBL/GenBank/DDBJ whole genome shotgun (WGS) entry which is preliminary data.</text>
</comment>
<organism evidence="7 8">
    <name type="scientific">Pristionchus entomophagus</name>
    <dbReference type="NCBI Taxonomy" id="358040"/>
    <lineage>
        <taxon>Eukaryota</taxon>
        <taxon>Metazoa</taxon>
        <taxon>Ecdysozoa</taxon>
        <taxon>Nematoda</taxon>
        <taxon>Chromadorea</taxon>
        <taxon>Rhabditida</taxon>
        <taxon>Rhabditina</taxon>
        <taxon>Diplogasteromorpha</taxon>
        <taxon>Diplogasteroidea</taxon>
        <taxon>Neodiplogasteridae</taxon>
        <taxon>Pristionchus</taxon>
    </lineage>
</organism>
<keyword evidence="2" id="KW-0597">Phosphoprotein</keyword>
<evidence type="ECO:0000256" key="3">
    <source>
        <dbReference type="ARBA" id="ARBA00022574"/>
    </source>
</evidence>
<dbReference type="InterPro" id="IPR015943">
    <property type="entry name" value="WD40/YVTN_repeat-like_dom_sf"/>
</dbReference>
<dbReference type="SUPFAM" id="SSF50978">
    <property type="entry name" value="WD40 repeat-like"/>
    <property type="match status" value="1"/>
</dbReference>
<dbReference type="InterPro" id="IPR000210">
    <property type="entry name" value="BTB/POZ_dom"/>
</dbReference>
<dbReference type="FunFam" id="3.30.710.10:FF:000038">
    <property type="entry name" value="BTB/POZ domain-containing protein KCTD3 isoform X1"/>
    <property type="match status" value="1"/>
</dbReference>
<keyword evidence="8" id="KW-1185">Reference proteome</keyword>
<dbReference type="InterPro" id="IPR011333">
    <property type="entry name" value="SKP1/BTB/POZ_sf"/>
</dbReference>
<dbReference type="AlphaFoldDB" id="A0AAV5SF31"/>
<feature type="domain" description="BTB" evidence="6">
    <location>
        <begin position="23"/>
        <end position="92"/>
    </location>
</feature>
<dbReference type="Pfam" id="PF02214">
    <property type="entry name" value="BTB_2"/>
    <property type="match status" value="1"/>
</dbReference>